<evidence type="ECO:0000313" key="1">
    <source>
        <dbReference type="EMBL" id="MFC3878573.1"/>
    </source>
</evidence>
<name>A0ABV8AKP8_9BACT</name>
<accession>A0ABV8AKP8</accession>
<comment type="caution">
    <text evidence="1">The sequence shown here is derived from an EMBL/GenBank/DDBJ whole genome shotgun (WGS) entry which is preliminary data.</text>
</comment>
<evidence type="ECO:0000313" key="2">
    <source>
        <dbReference type="Proteomes" id="UP001595805"/>
    </source>
</evidence>
<dbReference type="Proteomes" id="UP001595805">
    <property type="component" value="Unassembled WGS sequence"/>
</dbReference>
<gene>
    <name evidence="1" type="ORF">ACFOSV_00205</name>
</gene>
<keyword evidence="2" id="KW-1185">Reference proteome</keyword>
<dbReference type="InterPro" id="IPR029063">
    <property type="entry name" value="SAM-dependent_MTases_sf"/>
</dbReference>
<reference evidence="2" key="1">
    <citation type="journal article" date="2019" name="Int. J. Syst. Evol. Microbiol.">
        <title>The Global Catalogue of Microorganisms (GCM) 10K type strain sequencing project: providing services to taxonomists for standard genome sequencing and annotation.</title>
        <authorList>
            <consortium name="The Broad Institute Genomics Platform"/>
            <consortium name="The Broad Institute Genome Sequencing Center for Infectious Disease"/>
            <person name="Wu L."/>
            <person name="Ma J."/>
        </authorList>
    </citation>
    <scope>NUCLEOTIDE SEQUENCE [LARGE SCALE GENOMIC DNA]</scope>
    <source>
        <strain evidence="2">CCUG 60523</strain>
    </source>
</reference>
<dbReference type="EMBL" id="JBHRZS010000002">
    <property type="protein sequence ID" value="MFC3878573.1"/>
    <property type="molecule type" value="Genomic_DNA"/>
</dbReference>
<dbReference type="RefSeq" id="WP_377902176.1">
    <property type="nucleotide sequence ID" value="NZ_JBHRZS010000002.1"/>
</dbReference>
<evidence type="ECO:0008006" key="3">
    <source>
        <dbReference type="Google" id="ProtNLM"/>
    </source>
</evidence>
<dbReference type="SUPFAM" id="SSF53335">
    <property type="entry name" value="S-adenosyl-L-methionine-dependent methyltransferases"/>
    <property type="match status" value="1"/>
</dbReference>
<protein>
    <recommendedName>
        <fullName evidence="3">Methyltransferase domain-containing protein</fullName>
    </recommendedName>
</protein>
<dbReference type="Gene3D" id="3.40.50.150">
    <property type="entry name" value="Vaccinia Virus protein VP39"/>
    <property type="match status" value="1"/>
</dbReference>
<proteinExistence type="predicted"/>
<organism evidence="1 2">
    <name type="scientific">Algoriphagus namhaensis</name>
    <dbReference type="NCBI Taxonomy" id="915353"/>
    <lineage>
        <taxon>Bacteria</taxon>
        <taxon>Pseudomonadati</taxon>
        <taxon>Bacteroidota</taxon>
        <taxon>Cytophagia</taxon>
        <taxon>Cytophagales</taxon>
        <taxon>Cyclobacteriaceae</taxon>
        <taxon>Algoriphagus</taxon>
    </lineage>
</organism>
<sequence>MFENYPKTRPPLSKGIKEIYNQHYKSNRDGDTPASGLAQKMEQWLHKKVSSDVTFYHDKRTLEIGAGTLNQLKYEQSDYYDIVEPFEALFLNSSDLKKIRSVYRDIDEVDISNQYDRITSIATFEHITDLPKVVAKSCLLLDPNGSLRTSIPNEGTFLWTLAWKMTTGLEFKLRHGLEYGNLMKFEHVNTAKEIEEVLNFFYNSNTCKVFGLNKNIGLYRFYESRNPDKEKAKNYLKTLANKT</sequence>